<keyword evidence="14" id="KW-0539">Nucleus</keyword>
<evidence type="ECO:0000256" key="4">
    <source>
        <dbReference type="ARBA" id="ARBA00023015"/>
    </source>
</evidence>
<dbReference type="PROSITE" id="PS50262">
    <property type="entry name" value="G_PROTEIN_RECEP_F1_2"/>
    <property type="match status" value="1"/>
</dbReference>
<evidence type="ECO:0000256" key="3">
    <source>
        <dbReference type="ARBA" id="ARBA00022989"/>
    </source>
</evidence>
<evidence type="ECO:0000256" key="15">
    <source>
        <dbReference type="SAM" id="MobiDB-lite"/>
    </source>
</evidence>
<protein>
    <submittedName>
        <fullName evidence="18">Relaxin-3 receptor 1</fullName>
    </submittedName>
</protein>
<feature type="transmembrane region" description="Helical" evidence="16">
    <location>
        <begin position="34"/>
        <end position="53"/>
    </location>
</feature>
<evidence type="ECO:0000313" key="19">
    <source>
        <dbReference type="Proteomes" id="UP000289886"/>
    </source>
</evidence>
<feature type="transmembrane region" description="Helical" evidence="16">
    <location>
        <begin position="116"/>
        <end position="135"/>
    </location>
</feature>
<evidence type="ECO:0000256" key="7">
    <source>
        <dbReference type="ARBA" id="ARBA00023136"/>
    </source>
</evidence>
<evidence type="ECO:0000256" key="9">
    <source>
        <dbReference type="ARBA" id="ARBA00023159"/>
    </source>
</evidence>
<dbReference type="GO" id="GO:0000978">
    <property type="term" value="F:RNA polymerase II cis-regulatory region sequence-specific DNA binding"/>
    <property type="evidence" value="ECO:0007669"/>
    <property type="project" value="TreeGrafter"/>
</dbReference>
<dbReference type="Pfam" id="PF00001">
    <property type="entry name" value="7tm_1"/>
    <property type="match status" value="1"/>
</dbReference>
<keyword evidence="5" id="KW-0297">G-protein coupled receptor</keyword>
<dbReference type="InterPro" id="IPR000276">
    <property type="entry name" value="GPCR_Rhodpsn"/>
</dbReference>
<dbReference type="PRINTS" id="PR00241">
    <property type="entry name" value="ANGIOTENSINR"/>
</dbReference>
<evidence type="ECO:0000259" key="17">
    <source>
        <dbReference type="PROSITE" id="PS50262"/>
    </source>
</evidence>
<dbReference type="AlphaFoldDB" id="A0A444V1F9"/>
<feature type="region of interest" description="Disordered" evidence="15">
    <location>
        <begin position="277"/>
        <end position="297"/>
    </location>
</feature>
<keyword evidence="8" id="KW-1015">Disulfide bond</keyword>
<name>A0A444V1F9_ACIRT</name>
<accession>A0A444V1F9</accession>
<keyword evidence="19" id="KW-1185">Reference proteome</keyword>
<feature type="domain" description="G-protein coupled receptors family 1 profile" evidence="17">
    <location>
        <begin position="13"/>
        <end position="236"/>
    </location>
</feature>
<evidence type="ECO:0000256" key="6">
    <source>
        <dbReference type="ARBA" id="ARBA00023125"/>
    </source>
</evidence>
<comment type="subcellular location">
    <subcellularLocation>
        <location evidence="1">Membrane</location>
        <topology evidence="1">Multi-pass membrane protein</topology>
    </subcellularLocation>
</comment>
<keyword evidence="6" id="KW-0238">DNA-binding</keyword>
<keyword evidence="12" id="KW-0325">Glycoprotein</keyword>
<keyword evidence="11 18" id="KW-0675">Receptor</keyword>
<evidence type="ECO:0000313" key="18">
    <source>
        <dbReference type="EMBL" id="RXM94291.1"/>
    </source>
</evidence>
<dbReference type="PANTHER" id="PTHR45996">
    <property type="entry name" value="AGAP001464-PB"/>
    <property type="match status" value="1"/>
</dbReference>
<gene>
    <name evidence="18" type="ORF">EOD39_18150</name>
</gene>
<dbReference type="PANTHER" id="PTHR45996:SF1">
    <property type="entry name" value="CYCLIC AMP-RESPONSIVE ELEMENT-BINDING PROTEIN 3-LIKE PROTEIN 3"/>
    <property type="match status" value="1"/>
</dbReference>
<keyword evidence="10" id="KW-0804">Transcription</keyword>
<dbReference type="GO" id="GO:0000981">
    <property type="term" value="F:DNA-binding transcription factor activity, RNA polymerase II-specific"/>
    <property type="evidence" value="ECO:0007669"/>
    <property type="project" value="TreeGrafter"/>
</dbReference>
<dbReference type="GO" id="GO:0005634">
    <property type="term" value="C:nucleus"/>
    <property type="evidence" value="ECO:0007669"/>
    <property type="project" value="TreeGrafter"/>
</dbReference>
<feature type="transmembrane region" description="Helical" evidence="16">
    <location>
        <begin position="6"/>
        <end position="22"/>
    </location>
</feature>
<keyword evidence="7 16" id="KW-0472">Membrane</keyword>
<evidence type="ECO:0000256" key="2">
    <source>
        <dbReference type="ARBA" id="ARBA00022692"/>
    </source>
</evidence>
<dbReference type="InterPro" id="IPR051381">
    <property type="entry name" value="CREB_ATF_subfamily"/>
</dbReference>
<feature type="transmembrane region" description="Helical" evidence="16">
    <location>
        <begin position="170"/>
        <end position="193"/>
    </location>
</feature>
<dbReference type="SUPFAM" id="SSF81321">
    <property type="entry name" value="Family A G protein-coupled receptor-like"/>
    <property type="match status" value="1"/>
</dbReference>
<keyword evidence="9" id="KW-0010">Activator</keyword>
<keyword evidence="3 16" id="KW-1133">Transmembrane helix</keyword>
<keyword evidence="2 16" id="KW-0812">Transmembrane</keyword>
<evidence type="ECO:0000256" key="14">
    <source>
        <dbReference type="ARBA" id="ARBA00023242"/>
    </source>
</evidence>
<evidence type="ECO:0000256" key="5">
    <source>
        <dbReference type="ARBA" id="ARBA00023040"/>
    </source>
</evidence>
<evidence type="ECO:0000256" key="8">
    <source>
        <dbReference type="ARBA" id="ARBA00023157"/>
    </source>
</evidence>
<dbReference type="GO" id="GO:0004930">
    <property type="term" value="F:G protein-coupled receptor activity"/>
    <property type="evidence" value="ECO:0007669"/>
    <property type="project" value="UniProtKB-KW"/>
</dbReference>
<dbReference type="FunFam" id="1.20.1070.10:FF:001030">
    <property type="entry name" value="Relaxin family peptide receptor 3"/>
    <property type="match status" value="1"/>
</dbReference>
<evidence type="ECO:0000256" key="12">
    <source>
        <dbReference type="ARBA" id="ARBA00023180"/>
    </source>
</evidence>
<evidence type="ECO:0000256" key="16">
    <source>
        <dbReference type="SAM" id="Phobius"/>
    </source>
</evidence>
<reference evidence="18 19" key="1">
    <citation type="submission" date="2019-01" db="EMBL/GenBank/DDBJ databases">
        <title>Draft Genome and Complete Hox-Cluster Characterization of the Sterlet Sturgeon (Acipenser ruthenus).</title>
        <authorList>
            <person name="Wei Q."/>
        </authorList>
    </citation>
    <scope>NUCLEOTIDE SEQUENCE [LARGE SCALE GENOMIC DNA]</scope>
    <source>
        <strain evidence="18">WHYD16114868_AA</strain>
        <tissue evidence="18">Blood</tissue>
    </source>
</reference>
<dbReference type="InterPro" id="IPR000248">
    <property type="entry name" value="ATII_rcpt"/>
</dbReference>
<keyword evidence="4" id="KW-0805">Transcription regulation</keyword>
<feature type="compositionally biased region" description="Polar residues" evidence="15">
    <location>
        <begin position="394"/>
        <end position="409"/>
    </location>
</feature>
<dbReference type="GO" id="GO:0016020">
    <property type="term" value="C:membrane"/>
    <property type="evidence" value="ECO:0007669"/>
    <property type="project" value="UniProtKB-SubCell"/>
</dbReference>
<comment type="caution">
    <text evidence="18">The sequence shown here is derived from an EMBL/GenBank/DDBJ whole genome shotgun (WGS) entry which is preliminary data.</text>
</comment>
<evidence type="ECO:0000256" key="11">
    <source>
        <dbReference type="ARBA" id="ARBA00023170"/>
    </source>
</evidence>
<feature type="transmembrane region" description="Helical" evidence="16">
    <location>
        <begin position="73"/>
        <end position="96"/>
    </location>
</feature>
<evidence type="ECO:0000256" key="13">
    <source>
        <dbReference type="ARBA" id="ARBA00023224"/>
    </source>
</evidence>
<dbReference type="PRINTS" id="PR00237">
    <property type="entry name" value="GPCRRHODOPSN"/>
</dbReference>
<proteinExistence type="predicted"/>
<dbReference type="EMBL" id="SCEB01003525">
    <property type="protein sequence ID" value="RXM94291.1"/>
    <property type="molecule type" value="Genomic_DNA"/>
</dbReference>
<keyword evidence="13" id="KW-0807">Transducer</keyword>
<evidence type="ECO:0000256" key="10">
    <source>
        <dbReference type="ARBA" id="ARBA00023163"/>
    </source>
</evidence>
<feature type="transmembrane region" description="Helical" evidence="16">
    <location>
        <begin position="213"/>
        <end position="240"/>
    </location>
</feature>
<dbReference type="Gene3D" id="1.20.1070.10">
    <property type="entry name" value="Rhodopsin 7-helix transmembrane proteins"/>
    <property type="match status" value="1"/>
</dbReference>
<organism evidence="18 19">
    <name type="scientific">Acipenser ruthenus</name>
    <name type="common">Sterlet sturgeon</name>
    <dbReference type="NCBI Taxonomy" id="7906"/>
    <lineage>
        <taxon>Eukaryota</taxon>
        <taxon>Metazoa</taxon>
        <taxon>Chordata</taxon>
        <taxon>Craniata</taxon>
        <taxon>Vertebrata</taxon>
        <taxon>Euteleostomi</taxon>
        <taxon>Actinopterygii</taxon>
        <taxon>Chondrostei</taxon>
        <taxon>Acipenseriformes</taxon>
        <taxon>Acipenseridae</taxon>
        <taxon>Acipenser</taxon>
    </lineage>
</organism>
<dbReference type="Proteomes" id="UP000289886">
    <property type="component" value="Unassembled WGS sequence"/>
</dbReference>
<evidence type="ECO:0000256" key="1">
    <source>
        <dbReference type="ARBA" id="ARBA00004141"/>
    </source>
</evidence>
<sequence length="683" mass="74610">MVYSVVCALGLVGNLLVLYLLYSQHKKKRSTVNFFVMCLAVTDLHFVLTLPFWAVDTAMDFRWPFGKGMCKIISSVTTMSMYASVFFLTAMSVARYCSVASSLKMRPHPCACSAKWVSLLIWLVSLLATLPHAIYSTTALVTDEELCLVRFPDSGWDPQLLLGLYQTQKVLLGFVIPLVIISLCYILLLRFVISKRVRGAGSESSHHQRRSKVTRSVTVVVLSFFLCWLPNQALTLWGVFIKFDLVPFSKAFYNAQACNSSVEYHVPEARQCQEPVGPKVRYKQASDQQPQQQSQQPFQELVLNEDEKKLLAKEGVSLPSQLPLTKGSGGCELGGMELLDLLFDQQDGILRNEGLGGAAAHHGNAQGWPITEQNLLVDPDSEDFLNSLLGAGDSVSSSPLWSPATSDSGISEDPHSDQLDSPQHCQTPDSPAVYQPAPTQIEHPCLGTASTEPPQAMDMLEPDIAIDLEGWDSSFLSQPGLGVRLQQAGFEMFPLTVKDLLLSNTSELDCILTLLMNIVCLCRSLITQLRKLQDLVMHGSNKTAQTGTCILVLLLSFSLILFPSLRPFSDSQVAHEGGDFIPVRVQSRSLHGIESSRVFHAVAHDHVYSAPEQGEGPGTVSSLEKLLKGHGLVDSALNASQAEALELEGLSGADPITGRRVTTVRWSGSGVKQGAGPVHADEM</sequence>
<dbReference type="InterPro" id="IPR017452">
    <property type="entry name" value="GPCR_Rhodpsn_7TM"/>
</dbReference>
<feature type="compositionally biased region" description="Polar residues" evidence="15">
    <location>
        <begin position="419"/>
        <end position="429"/>
    </location>
</feature>
<feature type="region of interest" description="Disordered" evidence="15">
    <location>
        <begin position="394"/>
        <end position="450"/>
    </location>
</feature>
<feature type="compositionally biased region" description="Low complexity" evidence="15">
    <location>
        <begin position="285"/>
        <end position="297"/>
    </location>
</feature>